<dbReference type="GO" id="GO:0000917">
    <property type="term" value="P:division septum assembly"/>
    <property type="evidence" value="ECO:0007669"/>
    <property type="project" value="UniProtKB-KW"/>
</dbReference>
<dbReference type="GO" id="GO:0043093">
    <property type="term" value="P:FtsZ-dependent cytokinesis"/>
    <property type="evidence" value="ECO:0007669"/>
    <property type="project" value="UniProtKB-UniRule"/>
</dbReference>
<dbReference type="EMBL" id="CP045121">
    <property type="protein sequence ID" value="QIN78837.1"/>
    <property type="molecule type" value="Genomic_DNA"/>
</dbReference>
<dbReference type="InterPro" id="IPR007561">
    <property type="entry name" value="Cell_div_SepF/SepF-rel"/>
</dbReference>
<protein>
    <recommendedName>
        <fullName evidence="5">Cell division protein SepF</fullName>
    </recommendedName>
</protein>
<evidence type="ECO:0000256" key="4">
    <source>
        <dbReference type="ARBA" id="ARBA00044936"/>
    </source>
</evidence>
<dbReference type="Gene3D" id="3.30.110.150">
    <property type="entry name" value="SepF-like protein"/>
    <property type="match status" value="1"/>
</dbReference>
<evidence type="ECO:0000313" key="7">
    <source>
        <dbReference type="EMBL" id="QIN78837.1"/>
    </source>
</evidence>
<dbReference type="InterPro" id="IPR023052">
    <property type="entry name" value="Cell_div_SepF"/>
</dbReference>
<comment type="similarity">
    <text evidence="5">Belongs to the SepF family.</text>
</comment>
<feature type="region of interest" description="Disordered" evidence="6">
    <location>
        <begin position="24"/>
        <end position="106"/>
    </location>
</feature>
<keyword evidence="2 5" id="KW-0717">Septation</keyword>
<organism evidence="7 8">
    <name type="scientific">Rubrobacter marinus</name>
    <dbReference type="NCBI Taxonomy" id="2653852"/>
    <lineage>
        <taxon>Bacteria</taxon>
        <taxon>Bacillati</taxon>
        <taxon>Actinomycetota</taxon>
        <taxon>Rubrobacteria</taxon>
        <taxon>Rubrobacterales</taxon>
        <taxon>Rubrobacteraceae</taxon>
        <taxon>Rubrobacter</taxon>
    </lineage>
</organism>
<sequence length="204" mass="22644">MGVRDQLERVAAWFGFGVDEDDYYEEEEEEGRRYASKGRYGSEPQQPSEPSPAVRRLGRAERSSAFGTSLGDLFGSENSQGRERGASGGGYSAAPQNNSGHLRAVPDNRVAPSTRVSVIDPTNFNDAQALADRFKRQQPVILNLQHADGELSRRMVDFCSGLTYALDGQIQTVANRVFLLTPRNVEVSAEERKRLAERAFFNQL</sequence>
<keyword evidence="8" id="KW-1185">Reference proteome</keyword>
<evidence type="ECO:0000256" key="2">
    <source>
        <dbReference type="ARBA" id="ARBA00023210"/>
    </source>
</evidence>
<keyword evidence="1 5" id="KW-0132">Cell division</keyword>
<gene>
    <name evidence="5" type="primary">sepF</name>
    <name evidence="7" type="ORF">GBA65_10250</name>
</gene>
<dbReference type="InterPro" id="IPR038594">
    <property type="entry name" value="SepF-like_sf"/>
</dbReference>
<evidence type="ECO:0000313" key="8">
    <source>
        <dbReference type="Proteomes" id="UP000502706"/>
    </source>
</evidence>
<evidence type="ECO:0000256" key="5">
    <source>
        <dbReference type="HAMAP-Rule" id="MF_01197"/>
    </source>
</evidence>
<proteinExistence type="inferred from homology"/>
<comment type="subcellular location">
    <subcellularLocation>
        <location evidence="5">Cytoplasm</location>
    </subcellularLocation>
    <text evidence="5">Localizes to the division site, in a FtsZ-dependent manner.</text>
</comment>
<dbReference type="RefSeq" id="WP_166396504.1">
    <property type="nucleotide sequence ID" value="NZ_CP045121.1"/>
</dbReference>
<dbReference type="PANTHER" id="PTHR35798">
    <property type="entry name" value="CELL DIVISION PROTEIN SEPF"/>
    <property type="match status" value="1"/>
</dbReference>
<evidence type="ECO:0000256" key="1">
    <source>
        <dbReference type="ARBA" id="ARBA00022618"/>
    </source>
</evidence>
<dbReference type="GO" id="GO:0005737">
    <property type="term" value="C:cytoplasm"/>
    <property type="evidence" value="ECO:0007669"/>
    <property type="project" value="UniProtKB-SubCell"/>
</dbReference>
<name>A0A6G8PXH5_9ACTN</name>
<dbReference type="Pfam" id="PF04472">
    <property type="entry name" value="SepF"/>
    <property type="match status" value="1"/>
</dbReference>
<evidence type="ECO:0000256" key="6">
    <source>
        <dbReference type="SAM" id="MobiDB-lite"/>
    </source>
</evidence>
<accession>A0A6G8PXH5</accession>
<dbReference type="HAMAP" id="MF_01197">
    <property type="entry name" value="SepF"/>
    <property type="match status" value="1"/>
</dbReference>
<dbReference type="AlphaFoldDB" id="A0A6G8PXH5"/>
<dbReference type="KEGG" id="rmar:GBA65_10250"/>
<keyword evidence="5" id="KW-0963">Cytoplasm</keyword>
<feature type="compositionally biased region" description="Low complexity" evidence="6">
    <location>
        <begin position="42"/>
        <end position="52"/>
    </location>
</feature>
<dbReference type="PANTHER" id="PTHR35798:SF1">
    <property type="entry name" value="CELL DIVISION PROTEIN SEPF"/>
    <property type="match status" value="1"/>
</dbReference>
<dbReference type="Proteomes" id="UP000502706">
    <property type="component" value="Chromosome"/>
</dbReference>
<keyword evidence="3 5" id="KW-0131">Cell cycle</keyword>
<reference evidence="7 8" key="1">
    <citation type="submission" date="2019-10" db="EMBL/GenBank/DDBJ databases">
        <title>Rubrobacter sp nov SCSIO 52915 isolated from a deep-sea sediment in the South China Sea.</title>
        <authorList>
            <person name="Chen R.W."/>
        </authorList>
    </citation>
    <scope>NUCLEOTIDE SEQUENCE [LARGE SCALE GENOMIC DNA]</scope>
    <source>
        <strain evidence="7 8">SCSIO 52915</strain>
    </source>
</reference>
<comment type="function">
    <text evidence="4 5">Cell division protein that is part of the divisome complex and is recruited early to the Z-ring. Probably stimulates Z-ring formation, perhaps through the cross-linking of FtsZ protofilaments. Its function overlaps with FtsA.</text>
</comment>
<comment type="subunit">
    <text evidence="5">Homodimer. Interacts with FtsZ.</text>
</comment>
<evidence type="ECO:0000256" key="3">
    <source>
        <dbReference type="ARBA" id="ARBA00023306"/>
    </source>
</evidence>